<dbReference type="EMBL" id="CP004005">
    <property type="protein sequence ID" value="AGH17328.1"/>
    <property type="molecule type" value="Genomic_DNA"/>
</dbReference>
<sequence>MNTMKREKFCVFLILFYEGELLVKRFMHTKKKNIV</sequence>
<dbReference type="Proteomes" id="UP000011820">
    <property type="component" value="Chromosome"/>
</dbReference>
<gene>
    <name evidence="1" type="ORF">WSI_04800</name>
</gene>
<organism evidence="1 2">
    <name type="scientific">Candidatus Liberibacter asiaticus str. gxpsy</name>
    <dbReference type="NCBI Taxonomy" id="1174529"/>
    <lineage>
        <taxon>Bacteria</taxon>
        <taxon>Pseudomonadati</taxon>
        <taxon>Pseudomonadota</taxon>
        <taxon>Alphaproteobacteria</taxon>
        <taxon>Hyphomicrobiales</taxon>
        <taxon>Rhizobiaceae</taxon>
        <taxon>Liberibacter</taxon>
    </lineage>
</organism>
<keyword evidence="2" id="KW-1185">Reference proteome</keyword>
<evidence type="ECO:0000313" key="1">
    <source>
        <dbReference type="EMBL" id="AGH17328.1"/>
    </source>
</evidence>
<name>A0ABM5NGM7_LIBAS</name>
<proteinExistence type="predicted"/>
<accession>A0ABM5NGM7</accession>
<evidence type="ECO:0000313" key="2">
    <source>
        <dbReference type="Proteomes" id="UP000011820"/>
    </source>
</evidence>
<protein>
    <submittedName>
        <fullName evidence="1">Uncharacterized protein</fullName>
    </submittedName>
</protein>
<reference evidence="1 2" key="1">
    <citation type="journal article" date="2013" name="Genome Announc.">
        <title>Complete Genome Sequence of a Chinese Strain of 'Candidatus Liberibacter asiaticus'.</title>
        <authorList>
            <person name="Lin H."/>
            <person name="Han C.S."/>
            <person name="Liu B."/>
            <person name="Lou B."/>
            <person name="Bai X."/>
            <person name="Deng C."/>
            <person name="Civerolo E.L."/>
            <person name="Gupta G."/>
        </authorList>
    </citation>
    <scope>NUCLEOTIDE SEQUENCE [LARGE SCALE GENOMIC DNA]</scope>
    <source>
        <strain evidence="2">gxpsy</strain>
    </source>
</reference>